<dbReference type="EMBL" id="CM001402">
    <property type="protein sequence ID" value="EHO40458.1"/>
    <property type="molecule type" value="Genomic_DNA"/>
</dbReference>
<evidence type="ECO:0000256" key="5">
    <source>
        <dbReference type="ARBA" id="ARBA00022825"/>
    </source>
</evidence>
<feature type="active site" description="Nucleophile" evidence="7">
    <location>
        <position position="379"/>
    </location>
</feature>
<accession>H1XU15</accession>
<dbReference type="Gene3D" id="3.90.226.10">
    <property type="entry name" value="2-enoyl-CoA Hydratase, Chain A, domain 1"/>
    <property type="match status" value="4"/>
</dbReference>
<evidence type="ECO:0000256" key="1">
    <source>
        <dbReference type="ARBA" id="ARBA00004370"/>
    </source>
</evidence>
<dbReference type="GO" id="GO:0016020">
    <property type="term" value="C:membrane"/>
    <property type="evidence" value="ECO:0007669"/>
    <property type="project" value="UniProtKB-SubCell"/>
</dbReference>
<dbReference type="InterPro" id="IPR047217">
    <property type="entry name" value="S49_SppA_67K_type_N"/>
</dbReference>
<dbReference type="Proteomes" id="UP000183868">
    <property type="component" value="Chromosome"/>
</dbReference>
<dbReference type="CDD" id="cd07018">
    <property type="entry name" value="S49_SppA_67K_type"/>
    <property type="match status" value="1"/>
</dbReference>
<evidence type="ECO:0000313" key="12">
    <source>
        <dbReference type="Proteomes" id="UP000004671"/>
    </source>
</evidence>
<dbReference type="KEGG" id="caby:Cabys_142"/>
<dbReference type="RefSeq" id="WP_006927443.1">
    <property type="nucleotide sequence ID" value="NZ_CM001402.1"/>
</dbReference>
<dbReference type="InterPro" id="IPR004635">
    <property type="entry name" value="Pept_S49_SppA"/>
</dbReference>
<feature type="active site" description="Proton donor/acceptor" evidence="7">
    <location>
        <position position="184"/>
    </location>
</feature>
<dbReference type="GO" id="GO:0008236">
    <property type="term" value="F:serine-type peptidase activity"/>
    <property type="evidence" value="ECO:0007669"/>
    <property type="project" value="UniProtKB-KW"/>
</dbReference>
<dbReference type="NCBIfam" id="TIGR00705">
    <property type="entry name" value="SppA_67K"/>
    <property type="match status" value="1"/>
</dbReference>
<dbReference type="EMBL" id="CP018099">
    <property type="protein sequence ID" value="APF16893.1"/>
    <property type="molecule type" value="Genomic_DNA"/>
</dbReference>
<keyword evidence="8" id="KW-0812">Transmembrane</keyword>
<dbReference type="GO" id="GO:0006465">
    <property type="term" value="P:signal peptide processing"/>
    <property type="evidence" value="ECO:0007669"/>
    <property type="project" value="InterPro"/>
</dbReference>
<keyword evidence="12" id="KW-1185">Reference proteome</keyword>
<reference evidence="11 12" key="1">
    <citation type="submission" date="2011-09" db="EMBL/GenBank/DDBJ databases">
        <title>The permanent draft genome of Caldithrix abyssi DSM 13497.</title>
        <authorList>
            <consortium name="US DOE Joint Genome Institute (JGI-PGF)"/>
            <person name="Lucas S."/>
            <person name="Han J."/>
            <person name="Lapidus A."/>
            <person name="Bruce D."/>
            <person name="Goodwin L."/>
            <person name="Pitluck S."/>
            <person name="Peters L."/>
            <person name="Kyrpides N."/>
            <person name="Mavromatis K."/>
            <person name="Ivanova N."/>
            <person name="Mikhailova N."/>
            <person name="Chertkov O."/>
            <person name="Detter J.C."/>
            <person name="Tapia R."/>
            <person name="Han C."/>
            <person name="Land M."/>
            <person name="Hauser L."/>
            <person name="Markowitz V."/>
            <person name="Cheng J.-F."/>
            <person name="Hugenholtz P."/>
            <person name="Woyke T."/>
            <person name="Wu D."/>
            <person name="Spring S."/>
            <person name="Brambilla E."/>
            <person name="Klenk H.-P."/>
            <person name="Eisen J.A."/>
        </authorList>
    </citation>
    <scope>NUCLEOTIDE SEQUENCE [LARGE SCALE GENOMIC DNA]</scope>
    <source>
        <strain evidence="11 12">DSM 13497</strain>
    </source>
</reference>
<keyword evidence="8" id="KW-1133">Transmembrane helix</keyword>
<dbReference type="InterPro" id="IPR002142">
    <property type="entry name" value="Peptidase_S49"/>
</dbReference>
<dbReference type="PaxDb" id="880073-Calab_0820"/>
<keyword evidence="3 10" id="KW-0645">Protease</keyword>
<dbReference type="NCBIfam" id="TIGR00706">
    <property type="entry name" value="SppA_dom"/>
    <property type="match status" value="1"/>
</dbReference>
<feature type="domain" description="Peptidase S49" evidence="9">
    <location>
        <begin position="118"/>
        <end position="267"/>
    </location>
</feature>
<name>H1XU15_CALAY</name>
<dbReference type="PIRSF" id="PIRSF001217">
    <property type="entry name" value="Protease_4_SppA"/>
    <property type="match status" value="1"/>
</dbReference>
<evidence type="ECO:0000256" key="8">
    <source>
        <dbReference type="SAM" id="Phobius"/>
    </source>
</evidence>
<sequence precursor="true">MKTFFQVFLAVFLSLVIIIFGGLFLFSAAFDSSPDIPGHAFLEFQLSGDLPDYAAPDPMEEALGKTTLDMKKFRENLEKAAVDKRVHAVVIRPELFNGGFAQIQEMYALIKKFKAISDKKVYAFLGSDFSFTRDYYLACATDSIFMPADASLFLTGVRSEVTFYKDFFKKIGVEAQFLQIAEYKNAPEVYTRNTMSPYHRQVLNEVIDQYFSDVVQTISESRDIPAEKVEYLINRVSGFSGKEALEYGLVDDLAYYSDLKTLLKKRQKRIKKLSATTYSRVSISSLKIRNKSRVAVINCVGTIYSGSESDNPWLGKLLGAKTIIDNIQRAAKSKSIKAIILRIDSPGGSLLPSAAIWRAIMEAKKKKPVIATISDLGASGGYFIAMAADTIVANPNSLVGSIGIFAGKFNFTGTYDKLGLNVEAVQKGENADLFSIVSPWSKQELAIIQKIIKQSYRDFVQKVARARKMSFDEAEKLARGRVWTGEQAFSLGLIDTVGTFYTALKIAKQRAGIPEAESVRLVYYPKQKSFLNEILSNIETLAGLKEQNLLKGLQNAERIFTQWQNKPLALLPFRIEFK</sequence>
<comment type="similarity">
    <text evidence="2">Belongs to the peptidase S49 family.</text>
</comment>
<dbReference type="FunCoup" id="H1XU15">
    <property type="interactions" value="205"/>
</dbReference>
<dbReference type="STRING" id="880073.Cabys_142"/>
<dbReference type="InterPro" id="IPR047272">
    <property type="entry name" value="S49_SppA_C"/>
</dbReference>
<organism evidence="11 12">
    <name type="scientific">Caldithrix abyssi DSM 13497</name>
    <dbReference type="NCBI Taxonomy" id="880073"/>
    <lineage>
        <taxon>Bacteria</taxon>
        <taxon>Pseudomonadati</taxon>
        <taxon>Calditrichota</taxon>
        <taxon>Calditrichia</taxon>
        <taxon>Calditrichales</taxon>
        <taxon>Calditrichaceae</taxon>
        <taxon>Caldithrix</taxon>
    </lineage>
</organism>
<dbReference type="OrthoDB" id="9764363at2"/>
<feature type="domain" description="Peptidase S49" evidence="9">
    <location>
        <begin position="363"/>
        <end position="512"/>
    </location>
</feature>
<dbReference type="HOGENOM" id="CLU_008856_1_1_0"/>
<dbReference type="AlphaFoldDB" id="H1XU15"/>
<reference evidence="10 13" key="2">
    <citation type="submission" date="2016-11" db="EMBL/GenBank/DDBJ databases">
        <title>Genomic analysis of Caldithrix abyssi and proposal of a novel bacterial phylum Caldithrichaeota.</title>
        <authorList>
            <person name="Kublanov I."/>
            <person name="Sigalova O."/>
            <person name="Gavrilov S."/>
            <person name="Lebedinsky A."/>
            <person name="Ivanova N."/>
            <person name="Daum C."/>
            <person name="Reddy T."/>
            <person name="Klenk H.P."/>
            <person name="Goker M."/>
            <person name="Reva O."/>
            <person name="Miroshnichenko M."/>
            <person name="Kyprides N."/>
            <person name="Woyke T."/>
            <person name="Gelfand M."/>
        </authorList>
    </citation>
    <scope>NUCLEOTIDE SEQUENCE [LARGE SCALE GENOMIC DNA]</scope>
    <source>
        <strain evidence="10 13">LF13</strain>
    </source>
</reference>
<evidence type="ECO:0000256" key="6">
    <source>
        <dbReference type="ARBA" id="ARBA00023136"/>
    </source>
</evidence>
<dbReference type="PANTHER" id="PTHR33209:SF1">
    <property type="entry name" value="PEPTIDASE S49 DOMAIN-CONTAINING PROTEIN"/>
    <property type="match status" value="1"/>
</dbReference>
<evidence type="ECO:0000259" key="9">
    <source>
        <dbReference type="Pfam" id="PF01343"/>
    </source>
</evidence>
<dbReference type="InParanoid" id="H1XU15"/>
<dbReference type="Proteomes" id="UP000004671">
    <property type="component" value="Chromosome"/>
</dbReference>
<comment type="subcellular location">
    <subcellularLocation>
        <location evidence="1">Membrane</location>
    </subcellularLocation>
</comment>
<protein>
    <submittedName>
        <fullName evidence="10">Protease-4</fullName>
    </submittedName>
    <submittedName>
        <fullName evidence="11">Signal peptide peptidase SppA, 36K type</fullName>
    </submittedName>
</protein>
<keyword evidence="6 8" id="KW-0472">Membrane</keyword>
<evidence type="ECO:0000313" key="10">
    <source>
        <dbReference type="EMBL" id="APF16893.1"/>
    </source>
</evidence>
<dbReference type="SUPFAM" id="SSF52096">
    <property type="entry name" value="ClpP/crotonase"/>
    <property type="match status" value="2"/>
</dbReference>
<dbReference type="eggNOG" id="COG0616">
    <property type="taxonomic scope" value="Bacteria"/>
</dbReference>
<dbReference type="Pfam" id="PF01343">
    <property type="entry name" value="Peptidase_S49"/>
    <property type="match status" value="2"/>
</dbReference>
<evidence type="ECO:0000256" key="3">
    <source>
        <dbReference type="ARBA" id="ARBA00022670"/>
    </source>
</evidence>
<dbReference type="PANTHER" id="PTHR33209">
    <property type="entry name" value="PROTEASE 4"/>
    <property type="match status" value="1"/>
</dbReference>
<proteinExistence type="inferred from homology"/>
<gene>
    <name evidence="10" type="ORF">Cabys_142</name>
    <name evidence="11" type="ORF">Calab_0820</name>
</gene>
<keyword evidence="5" id="KW-0720">Serine protease</keyword>
<evidence type="ECO:0000313" key="11">
    <source>
        <dbReference type="EMBL" id="EHO40458.1"/>
    </source>
</evidence>
<evidence type="ECO:0000313" key="13">
    <source>
        <dbReference type="Proteomes" id="UP000183868"/>
    </source>
</evidence>
<evidence type="ECO:0000256" key="4">
    <source>
        <dbReference type="ARBA" id="ARBA00022801"/>
    </source>
</evidence>
<evidence type="ECO:0000256" key="7">
    <source>
        <dbReference type="PIRSR" id="PIRSR001217-1"/>
    </source>
</evidence>
<dbReference type="InterPro" id="IPR004634">
    <property type="entry name" value="Pept_S49_pIV"/>
</dbReference>
<feature type="transmembrane region" description="Helical" evidence="8">
    <location>
        <begin position="7"/>
        <end position="30"/>
    </location>
</feature>
<keyword evidence="4" id="KW-0378">Hydrolase</keyword>
<dbReference type="CDD" id="cd07023">
    <property type="entry name" value="S49_Sppa_N_C"/>
    <property type="match status" value="1"/>
</dbReference>
<dbReference type="InterPro" id="IPR029045">
    <property type="entry name" value="ClpP/crotonase-like_dom_sf"/>
</dbReference>
<evidence type="ECO:0000256" key="2">
    <source>
        <dbReference type="ARBA" id="ARBA00008683"/>
    </source>
</evidence>